<dbReference type="GO" id="GO:0042953">
    <property type="term" value="P:lipoprotein transport"/>
    <property type="evidence" value="ECO:0007669"/>
    <property type="project" value="InterPro"/>
</dbReference>
<keyword evidence="12" id="KW-1185">Reference proteome</keyword>
<keyword evidence="5 10" id="KW-0813">Transport</keyword>
<keyword evidence="6 10" id="KW-0732">Signal</keyword>
<dbReference type="EMBL" id="SNZH01000012">
    <property type="protein sequence ID" value="TDR40709.1"/>
    <property type="molecule type" value="Genomic_DNA"/>
</dbReference>
<gene>
    <name evidence="10" type="primary">lolA</name>
    <name evidence="11" type="ORF">DFR29_11223</name>
</gene>
<dbReference type="AlphaFoldDB" id="A0A4R6YRK4"/>
<evidence type="ECO:0000256" key="4">
    <source>
        <dbReference type="ARBA" id="ARBA00014035"/>
    </source>
</evidence>
<evidence type="ECO:0000256" key="9">
    <source>
        <dbReference type="ARBA" id="ARBA00023186"/>
    </source>
</evidence>
<dbReference type="NCBIfam" id="TIGR00547">
    <property type="entry name" value="lolA"/>
    <property type="match status" value="1"/>
</dbReference>
<evidence type="ECO:0000256" key="1">
    <source>
        <dbReference type="ARBA" id="ARBA00004418"/>
    </source>
</evidence>
<comment type="function">
    <text evidence="10">Participates in the translocation of lipoproteins from the inner membrane to the outer membrane. Only forms a complex with a lipoprotein if the residue after the N-terminal Cys is not an aspartate (The Asp acts as a targeting signal to indicate that the lipoprotein should stay in the inner membrane).</text>
</comment>
<comment type="subcellular location">
    <subcellularLocation>
        <location evidence="1 10">Periplasm</location>
    </subcellularLocation>
</comment>
<accession>A0A4R6YRK4</accession>
<dbReference type="GO" id="GO:0030288">
    <property type="term" value="C:outer membrane-bounded periplasmic space"/>
    <property type="evidence" value="ECO:0007669"/>
    <property type="project" value="TreeGrafter"/>
</dbReference>
<protein>
    <recommendedName>
        <fullName evidence="4 10">Outer-membrane lipoprotein carrier protein</fullName>
    </recommendedName>
</protein>
<dbReference type="HAMAP" id="MF_00240">
    <property type="entry name" value="LolA"/>
    <property type="match status" value="1"/>
</dbReference>
<evidence type="ECO:0000256" key="2">
    <source>
        <dbReference type="ARBA" id="ARBA00007615"/>
    </source>
</evidence>
<dbReference type="InterPro" id="IPR004564">
    <property type="entry name" value="OM_lipoprot_carrier_LolA-like"/>
</dbReference>
<evidence type="ECO:0000256" key="8">
    <source>
        <dbReference type="ARBA" id="ARBA00022927"/>
    </source>
</evidence>
<proteinExistence type="inferred from homology"/>
<evidence type="ECO:0000256" key="7">
    <source>
        <dbReference type="ARBA" id="ARBA00022764"/>
    </source>
</evidence>
<dbReference type="InterPro" id="IPR018323">
    <property type="entry name" value="OM_lipoprot_carrier_LolA_Pbac"/>
</dbReference>
<evidence type="ECO:0000313" key="12">
    <source>
        <dbReference type="Proteomes" id="UP000295293"/>
    </source>
</evidence>
<dbReference type="PANTHER" id="PTHR35869">
    <property type="entry name" value="OUTER-MEMBRANE LIPOPROTEIN CARRIER PROTEIN"/>
    <property type="match status" value="1"/>
</dbReference>
<dbReference type="Pfam" id="PF03548">
    <property type="entry name" value="LolA"/>
    <property type="match status" value="1"/>
</dbReference>
<evidence type="ECO:0000256" key="3">
    <source>
        <dbReference type="ARBA" id="ARBA00011245"/>
    </source>
</evidence>
<comment type="caution">
    <text evidence="11">The sequence shown here is derived from an EMBL/GenBank/DDBJ whole genome shotgun (WGS) entry which is preliminary data.</text>
</comment>
<keyword evidence="8 10" id="KW-0653">Protein transport</keyword>
<dbReference type="Gene3D" id="2.50.20.10">
    <property type="entry name" value="Lipoprotein localisation LolA/LolB/LppX"/>
    <property type="match status" value="1"/>
</dbReference>
<evidence type="ECO:0000256" key="5">
    <source>
        <dbReference type="ARBA" id="ARBA00022448"/>
    </source>
</evidence>
<comment type="subunit">
    <text evidence="3 10">Monomer.</text>
</comment>
<dbReference type="CDD" id="cd16325">
    <property type="entry name" value="LolA"/>
    <property type="match status" value="1"/>
</dbReference>
<dbReference type="SUPFAM" id="SSF89392">
    <property type="entry name" value="Prokaryotic lipoproteins and lipoprotein localization factors"/>
    <property type="match status" value="1"/>
</dbReference>
<dbReference type="PANTHER" id="PTHR35869:SF1">
    <property type="entry name" value="OUTER-MEMBRANE LIPOPROTEIN CARRIER PROTEIN"/>
    <property type="match status" value="1"/>
</dbReference>
<feature type="chain" id="PRO_5021054043" description="Outer-membrane lipoprotein carrier protein" evidence="10">
    <location>
        <begin position="24"/>
        <end position="231"/>
    </location>
</feature>
<organism evidence="11 12">
    <name type="scientific">Tahibacter aquaticus</name>
    <dbReference type="NCBI Taxonomy" id="520092"/>
    <lineage>
        <taxon>Bacteria</taxon>
        <taxon>Pseudomonadati</taxon>
        <taxon>Pseudomonadota</taxon>
        <taxon>Gammaproteobacteria</taxon>
        <taxon>Lysobacterales</taxon>
        <taxon>Rhodanobacteraceae</taxon>
        <taxon>Tahibacter</taxon>
    </lineage>
</organism>
<dbReference type="Proteomes" id="UP000295293">
    <property type="component" value="Unassembled WGS sequence"/>
</dbReference>
<keyword evidence="7 10" id="KW-0574">Periplasm</keyword>
<keyword evidence="9 10" id="KW-0143">Chaperone</keyword>
<reference evidence="11 12" key="1">
    <citation type="submission" date="2019-03" db="EMBL/GenBank/DDBJ databases">
        <title>Genomic Encyclopedia of Type Strains, Phase IV (KMG-IV): sequencing the most valuable type-strain genomes for metagenomic binning, comparative biology and taxonomic classification.</title>
        <authorList>
            <person name="Goeker M."/>
        </authorList>
    </citation>
    <scope>NUCLEOTIDE SEQUENCE [LARGE SCALE GENOMIC DNA]</scope>
    <source>
        <strain evidence="11 12">DSM 21667</strain>
    </source>
</reference>
<dbReference type="InterPro" id="IPR029046">
    <property type="entry name" value="LolA/LolB/LppX"/>
</dbReference>
<feature type="signal peptide" evidence="10">
    <location>
        <begin position="1"/>
        <end position="23"/>
    </location>
</feature>
<sequence precursor="true">MITMPNRLLALCLLCAAASTASAETARARLDAFAKGLQTVSADFEQSVFDPNDQPGKKSSGTLAVQAPKQFRWDVTKPYQQLIVADGMHVWIYDPDLEQVTVRNQSLEEAHSPLTLLTDAGLLDRDFSASEQGEREGLLWLRLKSKAKEPQFEYADLGLACADAAAGACNGAVVLSRMQFKDTLGNRTETRFSNWQRNPRLAAEQFSFKPPAGVDVIGEVKPAAEVHPVKD</sequence>
<comment type="similarity">
    <text evidence="2 10">Belongs to the LolA family.</text>
</comment>
<evidence type="ECO:0000313" key="11">
    <source>
        <dbReference type="EMBL" id="TDR40709.1"/>
    </source>
</evidence>
<evidence type="ECO:0000256" key="10">
    <source>
        <dbReference type="HAMAP-Rule" id="MF_00240"/>
    </source>
</evidence>
<dbReference type="GO" id="GO:0044874">
    <property type="term" value="P:lipoprotein localization to outer membrane"/>
    <property type="evidence" value="ECO:0007669"/>
    <property type="project" value="UniProtKB-UniRule"/>
</dbReference>
<evidence type="ECO:0000256" key="6">
    <source>
        <dbReference type="ARBA" id="ARBA00022729"/>
    </source>
</evidence>
<keyword evidence="11" id="KW-0449">Lipoprotein</keyword>
<name>A0A4R6YRK4_9GAMM</name>